<proteinExistence type="predicted"/>
<protein>
    <submittedName>
        <fullName evidence="2">Uncharacterized protein</fullName>
    </submittedName>
</protein>
<gene>
    <name evidence="2" type="ORF">CSOL1703_00011578</name>
</gene>
<feature type="compositionally biased region" description="Polar residues" evidence="1">
    <location>
        <begin position="1"/>
        <end position="22"/>
    </location>
</feature>
<dbReference type="OrthoDB" id="10407811at2759"/>
<name>A0A9N9ZPV5_9HYPO</name>
<evidence type="ECO:0000313" key="3">
    <source>
        <dbReference type="Proteomes" id="UP000775872"/>
    </source>
</evidence>
<keyword evidence="3" id="KW-1185">Reference proteome</keyword>
<dbReference type="AlphaFoldDB" id="A0A9N9ZPV5"/>
<dbReference type="Proteomes" id="UP000775872">
    <property type="component" value="Unassembled WGS sequence"/>
</dbReference>
<reference evidence="2" key="1">
    <citation type="submission" date="2021-10" db="EMBL/GenBank/DDBJ databases">
        <authorList>
            <person name="Piombo E."/>
        </authorList>
    </citation>
    <scope>NUCLEOTIDE SEQUENCE</scope>
</reference>
<sequence length="110" mass="12202">MWIGQETRNVSQDLPHSSSETYQVKKKEKKNGSLLHRQAIANSTAAYLQLQFHGISLSMHGGHNVRECGTRSAETNLKTTRAQSSFTKFPNVPNLLPQVSTCGCGWWLSG</sequence>
<comment type="caution">
    <text evidence="2">The sequence shown here is derived from an EMBL/GenBank/DDBJ whole genome shotgun (WGS) entry which is preliminary data.</text>
</comment>
<evidence type="ECO:0000313" key="2">
    <source>
        <dbReference type="EMBL" id="CAH0059538.1"/>
    </source>
</evidence>
<evidence type="ECO:0000256" key="1">
    <source>
        <dbReference type="SAM" id="MobiDB-lite"/>
    </source>
</evidence>
<organism evidence="2 3">
    <name type="scientific">Clonostachys solani</name>
    <dbReference type="NCBI Taxonomy" id="160281"/>
    <lineage>
        <taxon>Eukaryota</taxon>
        <taxon>Fungi</taxon>
        <taxon>Dikarya</taxon>
        <taxon>Ascomycota</taxon>
        <taxon>Pezizomycotina</taxon>
        <taxon>Sordariomycetes</taxon>
        <taxon>Hypocreomycetidae</taxon>
        <taxon>Hypocreales</taxon>
        <taxon>Bionectriaceae</taxon>
        <taxon>Clonostachys</taxon>
    </lineage>
</organism>
<accession>A0A9N9ZPV5</accession>
<feature type="region of interest" description="Disordered" evidence="1">
    <location>
        <begin position="1"/>
        <end position="30"/>
    </location>
</feature>
<dbReference type="EMBL" id="CABFOC020000097">
    <property type="protein sequence ID" value="CAH0059538.1"/>
    <property type="molecule type" value="Genomic_DNA"/>
</dbReference>